<dbReference type="PROSITE" id="PS50850">
    <property type="entry name" value="MFS"/>
    <property type="match status" value="1"/>
</dbReference>
<dbReference type="InterPro" id="IPR052524">
    <property type="entry name" value="MFS_Cyanate_Porter"/>
</dbReference>
<protein>
    <submittedName>
        <fullName evidence="7">Transporter</fullName>
    </submittedName>
</protein>
<dbReference type="KEGG" id="svt:SVTN_08710"/>
<dbReference type="STRING" id="362257.SVTN_08710"/>
<name>A0A0B5HQX6_9ACTN</name>
<dbReference type="InterPro" id="IPR004747">
    <property type="entry name" value="CynX-like"/>
</dbReference>
<feature type="transmembrane region" description="Helical" evidence="5">
    <location>
        <begin position="121"/>
        <end position="144"/>
    </location>
</feature>
<feature type="transmembrane region" description="Helical" evidence="5">
    <location>
        <begin position="156"/>
        <end position="175"/>
    </location>
</feature>
<feature type="transmembrane region" description="Helical" evidence="5">
    <location>
        <begin position="93"/>
        <end position="115"/>
    </location>
</feature>
<accession>A0A0B5HQX6</accession>
<evidence type="ECO:0000256" key="3">
    <source>
        <dbReference type="ARBA" id="ARBA00022989"/>
    </source>
</evidence>
<evidence type="ECO:0000256" key="5">
    <source>
        <dbReference type="SAM" id="Phobius"/>
    </source>
</evidence>
<evidence type="ECO:0000259" key="6">
    <source>
        <dbReference type="PROSITE" id="PS50850"/>
    </source>
</evidence>
<feature type="domain" description="Major facilitator superfamily (MFS) profile" evidence="6">
    <location>
        <begin position="28"/>
        <end position="420"/>
    </location>
</feature>
<proteinExistence type="predicted"/>
<dbReference type="RefSeq" id="WP_041128552.1">
    <property type="nucleotide sequence ID" value="NZ_CP010407.1"/>
</dbReference>
<dbReference type="Proteomes" id="UP000031774">
    <property type="component" value="Chromosome"/>
</dbReference>
<keyword evidence="8" id="KW-1185">Reference proteome</keyword>
<reference evidence="7 8" key="1">
    <citation type="submission" date="2014-12" db="EMBL/GenBank/DDBJ databases">
        <title>Complete genome sequence of Streptomyces vietnamensis strain GIMV4.0001, a genetic manipulable producer of the benzoisochromanequinone antibiotic granaticin.</title>
        <authorList>
            <person name="Deng M.R."/>
            <person name="Guo J."/>
            <person name="Ma L.Y."/>
            <person name="Feng G.D."/>
            <person name="Mo C.Y."/>
            <person name="Zhu H.H."/>
        </authorList>
    </citation>
    <scope>NUCLEOTIDE SEQUENCE [LARGE SCALE GENOMIC DNA]</scope>
    <source>
        <strain evidence="8">GIMV4.0001</strain>
    </source>
</reference>
<feature type="transmembrane region" description="Helical" evidence="5">
    <location>
        <begin position="274"/>
        <end position="295"/>
    </location>
</feature>
<evidence type="ECO:0000256" key="4">
    <source>
        <dbReference type="ARBA" id="ARBA00023136"/>
    </source>
</evidence>
<dbReference type="InterPro" id="IPR011701">
    <property type="entry name" value="MFS"/>
</dbReference>
<dbReference type="PANTHER" id="PTHR23523">
    <property type="match status" value="1"/>
</dbReference>
<comment type="subcellular location">
    <subcellularLocation>
        <location evidence="1">Cell membrane</location>
        <topology evidence="1">Multi-pass membrane protein</topology>
    </subcellularLocation>
</comment>
<dbReference type="InterPro" id="IPR036259">
    <property type="entry name" value="MFS_trans_sf"/>
</dbReference>
<feature type="transmembrane region" description="Helical" evidence="5">
    <location>
        <begin position="332"/>
        <end position="353"/>
    </location>
</feature>
<feature type="transmembrane region" description="Helical" evidence="5">
    <location>
        <begin position="307"/>
        <end position="326"/>
    </location>
</feature>
<organism evidence="7 8">
    <name type="scientific">Streptomyces vietnamensis</name>
    <dbReference type="NCBI Taxonomy" id="362257"/>
    <lineage>
        <taxon>Bacteria</taxon>
        <taxon>Bacillati</taxon>
        <taxon>Actinomycetota</taxon>
        <taxon>Actinomycetes</taxon>
        <taxon>Kitasatosporales</taxon>
        <taxon>Streptomycetaceae</taxon>
        <taxon>Streptomyces</taxon>
    </lineage>
</organism>
<dbReference type="HOGENOM" id="CLU_038046_0_0_11"/>
<gene>
    <name evidence="7" type="ORF">SVTN_08710</name>
</gene>
<evidence type="ECO:0000313" key="7">
    <source>
        <dbReference type="EMBL" id="AJF64490.1"/>
    </source>
</evidence>
<dbReference type="Gene3D" id="1.20.1250.20">
    <property type="entry name" value="MFS general substrate transporter like domains"/>
    <property type="match status" value="2"/>
</dbReference>
<dbReference type="InterPro" id="IPR020846">
    <property type="entry name" value="MFS_dom"/>
</dbReference>
<dbReference type="AlphaFoldDB" id="A0A0B5HQX6"/>
<evidence type="ECO:0000256" key="1">
    <source>
        <dbReference type="ARBA" id="ARBA00004651"/>
    </source>
</evidence>
<dbReference type="Pfam" id="PF07690">
    <property type="entry name" value="MFS_1"/>
    <property type="match status" value="1"/>
</dbReference>
<feature type="transmembrane region" description="Helical" evidence="5">
    <location>
        <begin position="394"/>
        <end position="415"/>
    </location>
</feature>
<keyword evidence="2 5" id="KW-0812">Transmembrane</keyword>
<evidence type="ECO:0000256" key="2">
    <source>
        <dbReference type="ARBA" id="ARBA00022692"/>
    </source>
</evidence>
<keyword evidence="4 5" id="KW-0472">Membrane</keyword>
<dbReference type="GO" id="GO:0005886">
    <property type="term" value="C:plasma membrane"/>
    <property type="evidence" value="ECO:0007669"/>
    <property type="project" value="UniProtKB-SubCell"/>
</dbReference>
<feature type="transmembrane region" description="Helical" evidence="5">
    <location>
        <begin position="242"/>
        <end position="262"/>
    </location>
</feature>
<feature type="transmembrane region" description="Helical" evidence="5">
    <location>
        <begin position="187"/>
        <end position="207"/>
    </location>
</feature>
<feature type="transmembrane region" description="Helical" evidence="5">
    <location>
        <begin position="67"/>
        <end position="86"/>
    </location>
</feature>
<feature type="transmembrane region" description="Helical" evidence="5">
    <location>
        <begin position="365"/>
        <end position="388"/>
    </location>
</feature>
<dbReference type="GO" id="GO:0022857">
    <property type="term" value="F:transmembrane transporter activity"/>
    <property type="evidence" value="ECO:0007669"/>
    <property type="project" value="InterPro"/>
</dbReference>
<dbReference type="SUPFAM" id="SSF103473">
    <property type="entry name" value="MFS general substrate transporter"/>
    <property type="match status" value="1"/>
</dbReference>
<dbReference type="NCBIfam" id="TIGR00896">
    <property type="entry name" value="CynX"/>
    <property type="match status" value="1"/>
</dbReference>
<sequence length="425" mass="43827">MPDEPKTLDLAARPAENSAQPASARRWPLGLVAVGLVLAALNLRPAITSLGALLEEVSEDLHMSGSVAGVLTSVPPLCFAVFGITAPRLARRFGPAAVVCAGMAAIFTGLVLRPFATGTAAFLAASALALMGIAVSNVLMPVIVKRYFPDRVGSMTGLYSMALALGTSIAAAATVPMTDALGGDWRLGLGVWAVLAALAVLPWIPFLRDRGSDTALTATPEAAPQAPASQAPAPRITRSRTAWALGVFFGLQATGAYITMGWMPQIFRDAGVPATTAGVLLAVTMVMGVPLAFVIPRLATRMKNQGPIVVALGLCGLTGYTGLFLAPASGAWVWAVLLGVSNCSFPLALTMIGMRSRTGAGVVRLSAFAQSVGYLISIPGPLLVGVLYQHSGGWGLPVVLMGGLMVPQMIVGTLAGRDRTVEDEC</sequence>
<dbReference type="EMBL" id="CP010407">
    <property type="protein sequence ID" value="AJF64490.1"/>
    <property type="molecule type" value="Genomic_DNA"/>
</dbReference>
<dbReference type="CDD" id="cd17339">
    <property type="entry name" value="MFS_NIMT_CynX_like"/>
    <property type="match status" value="1"/>
</dbReference>
<evidence type="ECO:0000313" key="8">
    <source>
        <dbReference type="Proteomes" id="UP000031774"/>
    </source>
</evidence>
<dbReference type="PANTHER" id="PTHR23523:SF2">
    <property type="entry name" value="2-NITROIMIDAZOLE TRANSPORTER"/>
    <property type="match status" value="1"/>
</dbReference>
<keyword evidence="3 5" id="KW-1133">Transmembrane helix</keyword>
<feature type="transmembrane region" description="Helical" evidence="5">
    <location>
        <begin position="27"/>
        <end position="47"/>
    </location>
</feature>